<accession>A0ABT9DV51</accession>
<gene>
    <name evidence="1" type="ORF">Q7A36_05420</name>
</gene>
<comment type="caution">
    <text evidence="1">The sequence shown here is derived from an EMBL/GenBank/DDBJ whole genome shotgun (WGS) entry which is preliminary data.</text>
</comment>
<dbReference type="RefSeq" id="WP_305102651.1">
    <property type="nucleotide sequence ID" value="NZ_JAUTWS010000004.1"/>
</dbReference>
<evidence type="ECO:0000313" key="2">
    <source>
        <dbReference type="Proteomes" id="UP001243009"/>
    </source>
</evidence>
<name>A0ABT9DV51_9PROT</name>
<dbReference type="EMBL" id="JAUTWS010000004">
    <property type="protein sequence ID" value="MDO9707779.1"/>
    <property type="molecule type" value="Genomic_DNA"/>
</dbReference>
<sequence>MTVHDAAGARVALSLAGPRGVLLLSAPGAAGYLGPAWFLAVVASARTAHPGILHIAVLDCVDAPGQALAALRAGLREVVLDPACPGFGQVAGAAAEIGARVRPARPPSLDLGPLDLAKPGARAKVVAWLAAAG</sequence>
<evidence type="ECO:0000313" key="1">
    <source>
        <dbReference type="EMBL" id="MDO9707779.1"/>
    </source>
</evidence>
<organism evidence="1 2">
    <name type="scientific">Paracraurococcus lichenis</name>
    <dbReference type="NCBI Taxonomy" id="3064888"/>
    <lineage>
        <taxon>Bacteria</taxon>
        <taxon>Pseudomonadati</taxon>
        <taxon>Pseudomonadota</taxon>
        <taxon>Alphaproteobacteria</taxon>
        <taxon>Acetobacterales</taxon>
        <taxon>Roseomonadaceae</taxon>
        <taxon>Paracraurococcus</taxon>
    </lineage>
</organism>
<proteinExistence type="predicted"/>
<keyword evidence="2" id="KW-1185">Reference proteome</keyword>
<reference evidence="1 2" key="1">
    <citation type="submission" date="2023-08" db="EMBL/GenBank/DDBJ databases">
        <title>The draft genome sequence of Paracraurococcus sp. LOR1-02.</title>
        <authorList>
            <person name="Kingkaew E."/>
            <person name="Tanasupawat S."/>
        </authorList>
    </citation>
    <scope>NUCLEOTIDE SEQUENCE [LARGE SCALE GENOMIC DNA]</scope>
    <source>
        <strain evidence="1 2">LOR1-02</strain>
    </source>
</reference>
<dbReference type="Proteomes" id="UP001243009">
    <property type="component" value="Unassembled WGS sequence"/>
</dbReference>
<protein>
    <submittedName>
        <fullName evidence="1">Uncharacterized protein</fullName>
    </submittedName>
</protein>